<name>X6N4G2_RETFI</name>
<gene>
    <name evidence="2" type="ORF">RFI_16340</name>
</gene>
<dbReference type="EMBL" id="ASPP01012168">
    <property type="protein sequence ID" value="ETO20871.1"/>
    <property type="molecule type" value="Genomic_DNA"/>
</dbReference>
<organism evidence="2 3">
    <name type="scientific">Reticulomyxa filosa</name>
    <dbReference type="NCBI Taxonomy" id="46433"/>
    <lineage>
        <taxon>Eukaryota</taxon>
        <taxon>Sar</taxon>
        <taxon>Rhizaria</taxon>
        <taxon>Retaria</taxon>
        <taxon>Foraminifera</taxon>
        <taxon>Monothalamids</taxon>
        <taxon>Reticulomyxidae</taxon>
        <taxon>Reticulomyxa</taxon>
    </lineage>
</organism>
<feature type="transmembrane region" description="Helical" evidence="1">
    <location>
        <begin position="28"/>
        <end position="52"/>
    </location>
</feature>
<comment type="caution">
    <text evidence="2">The sequence shown here is derived from an EMBL/GenBank/DDBJ whole genome shotgun (WGS) entry which is preliminary data.</text>
</comment>
<keyword evidence="3" id="KW-1185">Reference proteome</keyword>
<keyword evidence="1" id="KW-0812">Transmembrane</keyword>
<protein>
    <submittedName>
        <fullName evidence="2">Uncharacterized protein</fullName>
    </submittedName>
</protein>
<reference evidence="2 3" key="1">
    <citation type="journal article" date="2013" name="Curr. Biol.">
        <title>The Genome of the Foraminiferan Reticulomyxa filosa.</title>
        <authorList>
            <person name="Glockner G."/>
            <person name="Hulsmann N."/>
            <person name="Schleicher M."/>
            <person name="Noegel A.A."/>
            <person name="Eichinger L."/>
            <person name="Gallinger C."/>
            <person name="Pawlowski J."/>
            <person name="Sierra R."/>
            <person name="Euteneuer U."/>
            <person name="Pillet L."/>
            <person name="Moustafa A."/>
            <person name="Platzer M."/>
            <person name="Groth M."/>
            <person name="Szafranski K."/>
            <person name="Schliwa M."/>
        </authorList>
    </citation>
    <scope>NUCLEOTIDE SEQUENCE [LARGE SCALE GENOMIC DNA]</scope>
</reference>
<evidence type="ECO:0000313" key="3">
    <source>
        <dbReference type="Proteomes" id="UP000023152"/>
    </source>
</evidence>
<evidence type="ECO:0000256" key="1">
    <source>
        <dbReference type="SAM" id="Phobius"/>
    </source>
</evidence>
<keyword evidence="1" id="KW-1133">Transmembrane helix</keyword>
<sequence>MQMEQKYHSSAFLVCVGLNTKKQKKKKYTLSFCFLVAFGKFFFECSFVYSFMENPGEMDRSIQAIHVYDLEKNATESFELEKFQRIEDYFWDENDSRLLTVSCASVETDPAQCNGSSLENETYTQYLSELSALSPLSTKTEQSTHKHNRKRPCDHQIISFFVSPNGSLLKQEVVLCTEPYVGVNIPDYYFLNTLSFPN</sequence>
<accession>X6N4G2</accession>
<dbReference type="AlphaFoldDB" id="X6N4G2"/>
<dbReference type="Proteomes" id="UP000023152">
    <property type="component" value="Unassembled WGS sequence"/>
</dbReference>
<evidence type="ECO:0000313" key="2">
    <source>
        <dbReference type="EMBL" id="ETO20871.1"/>
    </source>
</evidence>
<proteinExistence type="predicted"/>
<keyword evidence="1" id="KW-0472">Membrane</keyword>